<protein>
    <submittedName>
        <fullName evidence="1">Uncharacterized protein</fullName>
    </submittedName>
</protein>
<proteinExistence type="predicted"/>
<name>A0A396RK87_9SPHN</name>
<dbReference type="Proteomes" id="UP000266693">
    <property type="component" value="Unassembled WGS sequence"/>
</dbReference>
<gene>
    <name evidence="1" type="ORF">D1610_14720</name>
</gene>
<keyword evidence="2" id="KW-1185">Reference proteome</keyword>
<organism evidence="1 2">
    <name type="scientific">Sphingomonas gilva</name>
    <dbReference type="NCBI Taxonomy" id="2305907"/>
    <lineage>
        <taxon>Bacteria</taxon>
        <taxon>Pseudomonadati</taxon>
        <taxon>Pseudomonadota</taxon>
        <taxon>Alphaproteobacteria</taxon>
        <taxon>Sphingomonadales</taxon>
        <taxon>Sphingomonadaceae</taxon>
        <taxon>Sphingomonas</taxon>
    </lineage>
</organism>
<dbReference type="AlphaFoldDB" id="A0A396RK87"/>
<reference evidence="1 2" key="1">
    <citation type="submission" date="2018-08" db="EMBL/GenBank/DDBJ databases">
        <title>The multiple taxonomic identification of Sphingomonas gilva.</title>
        <authorList>
            <person name="Zhu D."/>
            <person name="Zheng S."/>
        </authorList>
    </citation>
    <scope>NUCLEOTIDE SEQUENCE [LARGE SCALE GENOMIC DNA]</scope>
    <source>
        <strain evidence="1 2">ZDH117</strain>
    </source>
</reference>
<evidence type="ECO:0000313" key="1">
    <source>
        <dbReference type="EMBL" id="RHW16644.1"/>
    </source>
</evidence>
<comment type="caution">
    <text evidence="1">The sequence shown here is derived from an EMBL/GenBank/DDBJ whole genome shotgun (WGS) entry which is preliminary data.</text>
</comment>
<accession>A0A396RK87</accession>
<dbReference type="EMBL" id="QWLV01000008">
    <property type="protein sequence ID" value="RHW16644.1"/>
    <property type="molecule type" value="Genomic_DNA"/>
</dbReference>
<evidence type="ECO:0000313" key="2">
    <source>
        <dbReference type="Proteomes" id="UP000266693"/>
    </source>
</evidence>
<sequence length="96" mass="10517">MMGLLKRWRGRSRSAKVVFDVAADVKHEDAATREEAAEPSTFAAGPPSYASLLSEFTDAELSHALAASERAEDGNITELIEQELDRRRATGRRAIS</sequence>